<dbReference type="Proteomes" id="UP001224392">
    <property type="component" value="Unassembled WGS sequence"/>
</dbReference>
<reference evidence="2 3" key="1">
    <citation type="submission" date="2023-04" db="EMBL/GenBank/DDBJ databases">
        <title>Marinobulbifer ophiurae gen. nov., sp. Nov., isolate from tissue of brittle star Ophioplocus japonicus.</title>
        <authorList>
            <person name="Kawano K."/>
            <person name="Sawayama S."/>
            <person name="Nakagawa S."/>
        </authorList>
    </citation>
    <scope>NUCLEOTIDE SEQUENCE [LARGE SCALE GENOMIC DNA]</scope>
    <source>
        <strain evidence="2 3">NKW57</strain>
    </source>
</reference>
<evidence type="ECO:0000313" key="3">
    <source>
        <dbReference type="Proteomes" id="UP001224392"/>
    </source>
</evidence>
<sequence>MDSWIPLIFIVLAVTLVIGPVMWLRPSKRQVALAKLRQKAASDGLSVRMAAIPEPEGSGTAAVYYLPWKKSSGLSLGWGLERRSISHDLHFSGQWDWQGSARPPQSAQPYIKEAIADMPDGYLALFANPAGLGIQWRETGGDAAYSKLLSLLRSTRSKIEPELRTSAF</sequence>
<gene>
    <name evidence="2" type="ORF">MNKW57_24810</name>
</gene>
<dbReference type="EMBL" id="BSYJ01000005">
    <property type="protein sequence ID" value="GMG88160.1"/>
    <property type="molecule type" value="Genomic_DNA"/>
</dbReference>
<keyword evidence="3" id="KW-1185">Reference proteome</keyword>
<feature type="transmembrane region" description="Helical" evidence="1">
    <location>
        <begin position="6"/>
        <end position="24"/>
    </location>
</feature>
<organism evidence="2 3">
    <name type="scientific">Biformimicrobium ophioploci</name>
    <dbReference type="NCBI Taxonomy" id="3036711"/>
    <lineage>
        <taxon>Bacteria</taxon>
        <taxon>Pseudomonadati</taxon>
        <taxon>Pseudomonadota</taxon>
        <taxon>Gammaproteobacteria</taxon>
        <taxon>Cellvibrionales</taxon>
        <taxon>Microbulbiferaceae</taxon>
        <taxon>Biformimicrobium</taxon>
    </lineage>
</organism>
<dbReference type="RefSeq" id="WP_285764772.1">
    <property type="nucleotide sequence ID" value="NZ_BSYJ01000005.1"/>
</dbReference>
<keyword evidence="1" id="KW-1133">Transmembrane helix</keyword>
<keyword evidence="1" id="KW-0472">Membrane</keyword>
<evidence type="ECO:0000256" key="1">
    <source>
        <dbReference type="SAM" id="Phobius"/>
    </source>
</evidence>
<keyword evidence="1" id="KW-0812">Transmembrane</keyword>
<comment type="caution">
    <text evidence="2">The sequence shown here is derived from an EMBL/GenBank/DDBJ whole genome shotgun (WGS) entry which is preliminary data.</text>
</comment>
<proteinExistence type="predicted"/>
<name>A0ABQ6M1L3_9GAMM</name>
<protein>
    <submittedName>
        <fullName evidence="2">Uncharacterized protein</fullName>
    </submittedName>
</protein>
<evidence type="ECO:0000313" key="2">
    <source>
        <dbReference type="EMBL" id="GMG88160.1"/>
    </source>
</evidence>
<accession>A0ABQ6M1L3</accession>